<protein>
    <submittedName>
        <fullName evidence="4">Uncharacterized protein</fullName>
    </submittedName>
</protein>
<feature type="domain" description="CT398-like coiled coil hairpin" evidence="3">
    <location>
        <begin position="14"/>
        <end position="194"/>
    </location>
</feature>
<dbReference type="AlphaFoldDB" id="A0A1T4Z5P6"/>
<feature type="region of interest" description="Disordered" evidence="1">
    <location>
        <begin position="69"/>
        <end position="99"/>
    </location>
</feature>
<accession>A0A1T4Z5P6</accession>
<dbReference type="PANTHER" id="PTHR39082:SF1">
    <property type="entry name" value="SCAVENGER RECEPTOR CLASS A MEMBER 3"/>
    <property type="match status" value="1"/>
</dbReference>
<evidence type="ECO:0000256" key="1">
    <source>
        <dbReference type="SAM" id="MobiDB-lite"/>
    </source>
</evidence>
<dbReference type="RefSeq" id="WP_231948746.1">
    <property type="nucleotide sequence ID" value="NZ_LT796768.1"/>
</dbReference>
<dbReference type="Pfam" id="PF24481">
    <property type="entry name" value="CT398_CC"/>
    <property type="match status" value="1"/>
</dbReference>
<keyword evidence="5" id="KW-1185">Reference proteome</keyword>
<sequence length="247" mass="27137">MKAEPVAQQALLDLQEKDSALAQLTHRRNTLPEHAEIAAVDARIREIDARRIEAQTRVSDLERAQAKADTEVEQVKARRTRDEERMASGAISNPKDLSSMQSELEALARRISTLEDEELEVMEQLETAQAELSRALSELEAENATRDTLVAARDEKVAAIDAEAAEASAGREKVRPQVPDDLFTLYQKLAGNHGGLGAAALRARRCQGCHLELNGADLRELLAEPADTVLRCPECSRILVRTSEPSA</sequence>
<evidence type="ECO:0000259" key="3">
    <source>
        <dbReference type="Pfam" id="PF24481"/>
    </source>
</evidence>
<dbReference type="Pfam" id="PF02591">
    <property type="entry name" value="Zn_ribbon_9"/>
    <property type="match status" value="1"/>
</dbReference>
<dbReference type="Proteomes" id="UP000191040">
    <property type="component" value="Chromosome I"/>
</dbReference>
<gene>
    <name evidence="4" type="ORF">SAMN06295964_2653</name>
</gene>
<dbReference type="InterPro" id="IPR056003">
    <property type="entry name" value="CT398_CC_hairpin"/>
</dbReference>
<name>A0A1T4Z5P6_9ACTN</name>
<proteinExistence type="predicted"/>
<organism evidence="4 5">
    <name type="scientific">Aeromicrobium choanae</name>
    <dbReference type="NCBI Taxonomy" id="1736691"/>
    <lineage>
        <taxon>Bacteria</taxon>
        <taxon>Bacillati</taxon>
        <taxon>Actinomycetota</taxon>
        <taxon>Actinomycetes</taxon>
        <taxon>Propionibacteriales</taxon>
        <taxon>Nocardioidaceae</taxon>
        <taxon>Aeromicrobium</taxon>
    </lineage>
</organism>
<dbReference type="PANTHER" id="PTHR39082">
    <property type="entry name" value="PHOSPHOLIPASE C-BETA-2-RELATED"/>
    <property type="match status" value="1"/>
</dbReference>
<evidence type="ECO:0000259" key="2">
    <source>
        <dbReference type="Pfam" id="PF02591"/>
    </source>
</evidence>
<feature type="compositionally biased region" description="Basic and acidic residues" evidence="1">
    <location>
        <begin position="69"/>
        <end position="86"/>
    </location>
</feature>
<evidence type="ECO:0000313" key="4">
    <source>
        <dbReference type="EMBL" id="SKB09387.1"/>
    </source>
</evidence>
<reference evidence="5" key="1">
    <citation type="submission" date="2017-02" db="EMBL/GenBank/DDBJ databases">
        <authorList>
            <person name="Varghese N."/>
            <person name="Submissions S."/>
        </authorList>
    </citation>
    <scope>NUCLEOTIDE SEQUENCE [LARGE SCALE GENOMIC DNA]</scope>
    <source>
        <strain evidence="5">9H-4</strain>
    </source>
</reference>
<dbReference type="InterPro" id="IPR003743">
    <property type="entry name" value="Zf-RING_7"/>
</dbReference>
<dbReference type="Gene3D" id="1.10.287.1490">
    <property type="match status" value="1"/>
</dbReference>
<evidence type="ECO:0000313" key="5">
    <source>
        <dbReference type="Proteomes" id="UP000191040"/>
    </source>
</evidence>
<dbReference type="EMBL" id="LT796768">
    <property type="protein sequence ID" value="SKB09387.1"/>
    <property type="molecule type" value="Genomic_DNA"/>
</dbReference>
<dbReference type="InterPro" id="IPR052376">
    <property type="entry name" value="Oxidative_Scav/Glycosyltrans"/>
</dbReference>
<dbReference type="STRING" id="1736691.SAMN06295964_2653"/>
<feature type="domain" description="C4-type zinc ribbon" evidence="2">
    <location>
        <begin position="205"/>
        <end position="239"/>
    </location>
</feature>